<sequence>MAATGPDPGCPTCRPSPPPSPAWNAASSAGPPEPSRPFTGHRLPVGDIAMSAEGRLLAGAGTRGTVWIWDATSPFTPGRALRGPPAIVGVAVSADGRTLAGYDSRGAVWAWDTARPERPAGKQLLQAPDRVRDVALGGDGKVLAAATYSSGVLVWDPAGGGPPRSFTGLRGAIRKVAVSADRTTIASVDTDGSARLRSVDGQGQTGPQLDHLSTGPADLALDGRGATLVAPNGDGDLQVWRTPVPPGAPAACERLAARVHGTPEWTRHLGDLTVREACHL</sequence>
<dbReference type="PANTHER" id="PTHR19879">
    <property type="entry name" value="TRANSCRIPTION INITIATION FACTOR TFIID"/>
    <property type="match status" value="1"/>
</dbReference>
<name>A0A1M4EGH8_9ACTN</name>
<dbReference type="Gene3D" id="2.130.10.10">
    <property type="entry name" value="YVTN repeat-like/Quinoprotein amine dehydrogenase"/>
    <property type="match status" value="1"/>
</dbReference>
<feature type="compositionally biased region" description="Low complexity" evidence="2">
    <location>
        <begin position="1"/>
        <end position="13"/>
    </location>
</feature>
<organism evidence="3">
    <name type="scientific">Nonomuraea gerenzanensis</name>
    <dbReference type="NCBI Taxonomy" id="93944"/>
    <lineage>
        <taxon>Bacteria</taxon>
        <taxon>Bacillati</taxon>
        <taxon>Actinomycetota</taxon>
        <taxon>Actinomycetes</taxon>
        <taxon>Streptosporangiales</taxon>
        <taxon>Streptosporangiaceae</taxon>
        <taxon>Nonomuraea</taxon>
    </lineage>
</organism>
<dbReference type="SUPFAM" id="SSF101898">
    <property type="entry name" value="NHL repeat"/>
    <property type="match status" value="1"/>
</dbReference>
<dbReference type="InterPro" id="IPR015943">
    <property type="entry name" value="WD40/YVTN_repeat-like_dom_sf"/>
</dbReference>
<gene>
    <name evidence="3" type="ORF">BN4615_P7436</name>
</gene>
<feature type="repeat" description="WD" evidence="1">
    <location>
        <begin position="38"/>
        <end position="73"/>
    </location>
</feature>
<accession>A0A1M4EGH8</accession>
<keyword evidence="1" id="KW-0853">WD repeat</keyword>
<proteinExistence type="predicted"/>
<dbReference type="Pfam" id="PF00400">
    <property type="entry name" value="WD40"/>
    <property type="match status" value="1"/>
</dbReference>
<dbReference type="SMART" id="SM00320">
    <property type="entry name" value="WD40"/>
    <property type="match status" value="4"/>
</dbReference>
<dbReference type="RefSeq" id="WP_225266653.1">
    <property type="nucleotide sequence ID" value="NZ_CP084058.1"/>
</dbReference>
<dbReference type="EMBL" id="LT559118">
    <property type="protein sequence ID" value="SBO97920.1"/>
    <property type="molecule type" value="Genomic_DNA"/>
</dbReference>
<dbReference type="PANTHER" id="PTHR19879:SF9">
    <property type="entry name" value="TRANSCRIPTION INITIATION FACTOR TFIID SUBUNIT 5"/>
    <property type="match status" value="1"/>
</dbReference>
<dbReference type="InterPro" id="IPR001680">
    <property type="entry name" value="WD40_rpt"/>
</dbReference>
<protein>
    <submittedName>
        <fullName evidence="3">WD-40 repeat protein</fullName>
    </submittedName>
</protein>
<dbReference type="PROSITE" id="PS50294">
    <property type="entry name" value="WD_REPEATS_REGION"/>
    <property type="match status" value="1"/>
</dbReference>
<dbReference type="AlphaFoldDB" id="A0A1M4EGH8"/>
<evidence type="ECO:0000256" key="1">
    <source>
        <dbReference type="PROSITE-ProRule" id="PRU00221"/>
    </source>
</evidence>
<evidence type="ECO:0000256" key="2">
    <source>
        <dbReference type="SAM" id="MobiDB-lite"/>
    </source>
</evidence>
<reference evidence="3" key="1">
    <citation type="submission" date="2016-04" db="EMBL/GenBank/DDBJ databases">
        <authorList>
            <person name="Evans L.H."/>
            <person name="Alamgir A."/>
            <person name="Owens N."/>
            <person name="Weber N.D."/>
            <person name="Virtaneva K."/>
            <person name="Barbian K."/>
            <person name="Babar A."/>
            <person name="Rosenke K."/>
        </authorList>
    </citation>
    <scope>NUCLEOTIDE SEQUENCE</scope>
    <source>
        <strain evidence="3">Nono1</strain>
    </source>
</reference>
<evidence type="ECO:0000313" key="3">
    <source>
        <dbReference type="EMBL" id="SBO97920.1"/>
    </source>
</evidence>
<dbReference type="PROSITE" id="PS50082">
    <property type="entry name" value="WD_REPEATS_2"/>
    <property type="match status" value="1"/>
</dbReference>
<feature type="region of interest" description="Disordered" evidence="2">
    <location>
        <begin position="1"/>
        <end position="43"/>
    </location>
</feature>